<dbReference type="EMBL" id="CP016076">
    <property type="protein sequence ID" value="APU16936.1"/>
    <property type="molecule type" value="Genomic_DNA"/>
</dbReference>
<keyword evidence="3" id="KW-0216">Detoxification</keyword>
<dbReference type="KEGG" id="acad:UA74_24610"/>
<organism evidence="10 11">
    <name type="scientific">Actinoalloteichus fjordicus</name>
    <dbReference type="NCBI Taxonomy" id="1612552"/>
    <lineage>
        <taxon>Bacteria</taxon>
        <taxon>Bacillati</taxon>
        <taxon>Actinomycetota</taxon>
        <taxon>Actinomycetes</taxon>
        <taxon>Pseudonocardiales</taxon>
        <taxon>Pseudonocardiaceae</taxon>
        <taxon>Actinoalloteichus</taxon>
    </lineage>
</organism>
<dbReference type="GO" id="GO:0018580">
    <property type="term" value="F:nitronate monooxygenase activity"/>
    <property type="evidence" value="ECO:0007669"/>
    <property type="project" value="InterPro"/>
</dbReference>
<evidence type="ECO:0000256" key="1">
    <source>
        <dbReference type="ARBA" id="ARBA00001917"/>
    </source>
</evidence>
<dbReference type="PANTHER" id="PTHR42747:SF3">
    <property type="entry name" value="NITRONATE MONOOXYGENASE-RELATED"/>
    <property type="match status" value="1"/>
</dbReference>
<protein>
    <recommendedName>
        <fullName evidence="8">Propionate 3-nitronate monooxygenase</fullName>
    </recommendedName>
</protein>
<dbReference type="InterPro" id="IPR013785">
    <property type="entry name" value="Aldolase_TIM"/>
</dbReference>
<dbReference type="Pfam" id="PF03060">
    <property type="entry name" value="NMO"/>
    <property type="match status" value="1"/>
</dbReference>
<keyword evidence="4" id="KW-0285">Flavoprotein</keyword>
<dbReference type="Gene3D" id="3.20.20.70">
    <property type="entry name" value="Aldolase class I"/>
    <property type="match status" value="1"/>
</dbReference>
<comment type="cofactor">
    <cofactor evidence="1">
        <name>FMN</name>
        <dbReference type="ChEBI" id="CHEBI:58210"/>
    </cofactor>
</comment>
<dbReference type="SUPFAM" id="SSF51412">
    <property type="entry name" value="Inosine monophosphate dehydrogenase (IMPDH)"/>
    <property type="match status" value="1"/>
</dbReference>
<keyword evidence="10" id="KW-0223">Dioxygenase</keyword>
<keyword evidence="6 10" id="KW-0560">Oxidoreductase</keyword>
<dbReference type="Proteomes" id="UP000185511">
    <property type="component" value="Chromosome"/>
</dbReference>
<evidence type="ECO:0000256" key="4">
    <source>
        <dbReference type="ARBA" id="ARBA00022630"/>
    </source>
</evidence>
<name>A0AAC9LFW0_9PSEU</name>
<comment type="similarity">
    <text evidence="2">Belongs to the nitronate monooxygenase family. NMO class I subfamily.</text>
</comment>
<comment type="catalytic activity">
    <reaction evidence="9">
        <text>3 propionate 3-nitronate + 3 O2 + H2O = 3 3-oxopropanoate + 2 nitrate + nitrite + H2O2 + 3 H(+)</text>
        <dbReference type="Rhea" id="RHEA:57332"/>
        <dbReference type="ChEBI" id="CHEBI:15377"/>
        <dbReference type="ChEBI" id="CHEBI:15378"/>
        <dbReference type="ChEBI" id="CHEBI:15379"/>
        <dbReference type="ChEBI" id="CHEBI:16240"/>
        <dbReference type="ChEBI" id="CHEBI:16301"/>
        <dbReference type="ChEBI" id="CHEBI:17632"/>
        <dbReference type="ChEBI" id="CHEBI:33190"/>
        <dbReference type="ChEBI" id="CHEBI:136067"/>
    </reaction>
</comment>
<evidence type="ECO:0000256" key="8">
    <source>
        <dbReference type="ARBA" id="ARBA00031155"/>
    </source>
</evidence>
<evidence type="ECO:0000256" key="7">
    <source>
        <dbReference type="ARBA" id="ARBA00023033"/>
    </source>
</evidence>
<keyword evidence="5" id="KW-0288">FMN</keyword>
<evidence type="ECO:0000313" key="10">
    <source>
        <dbReference type="EMBL" id="APU16936.1"/>
    </source>
</evidence>
<evidence type="ECO:0000313" key="11">
    <source>
        <dbReference type="Proteomes" id="UP000185511"/>
    </source>
</evidence>
<proteinExistence type="inferred from homology"/>
<sequence>MSSVLRVSSGRTSLGPRTATTVADVVNELRVPIVAAPMAGGVSTPELVVAVGEAGGLGFLAAGYLSPDRVKTEIHRVRSLSRCRFGVNLFVPGEPSGADLSAFRELVADQGRPLGVAPGEPRWDDDDYRAKLALLLAEPVPVVSFTFGVPAAQDVRRLQRVGSQVVVTVTSPDEARQAVAAGTDGLCLQGIEAGGHRAVFVDDGRSEAGGPTHPLLDLIGLVRAQTTLPLIAAGGLTDGRALREVLAAGAGAGQFGTAFLRSPEAGTKTAHRSALTQRRGTALTRAFTGRPARGLVNEMMTELTAHAPAAYPEIHHLTAPVRAAAGAAEDPERMSAWAGLGADETRELPAAELVAAWGAEIGRSA</sequence>
<accession>A0AAC9LFW0</accession>
<dbReference type="AlphaFoldDB" id="A0AAC9LFW0"/>
<evidence type="ECO:0000256" key="3">
    <source>
        <dbReference type="ARBA" id="ARBA00022575"/>
    </source>
</evidence>
<keyword evidence="11" id="KW-1185">Reference proteome</keyword>
<evidence type="ECO:0000256" key="5">
    <source>
        <dbReference type="ARBA" id="ARBA00022643"/>
    </source>
</evidence>
<gene>
    <name evidence="10" type="ORF">UA74_24610</name>
</gene>
<evidence type="ECO:0000256" key="9">
    <source>
        <dbReference type="ARBA" id="ARBA00049401"/>
    </source>
</evidence>
<evidence type="ECO:0000256" key="6">
    <source>
        <dbReference type="ARBA" id="ARBA00023002"/>
    </source>
</evidence>
<reference evidence="11" key="1">
    <citation type="submission" date="2016-06" db="EMBL/GenBank/DDBJ databases">
        <title>Complete genome sequence of Actinoalloteichus fjordicus DSM 46855 (=ADI127-17), type strain of the new species Actinoalloteichus fjordicus.</title>
        <authorList>
            <person name="Ruckert C."/>
            <person name="Nouioui I."/>
            <person name="Willmese J."/>
            <person name="van Wezel G."/>
            <person name="Klenk H.-P."/>
            <person name="Kalinowski J."/>
            <person name="Zotchev S.B."/>
        </authorList>
    </citation>
    <scope>NUCLEOTIDE SEQUENCE [LARGE SCALE GENOMIC DNA]</scope>
    <source>
        <strain evidence="11">ADI127-7</strain>
    </source>
</reference>
<evidence type="ECO:0000256" key="2">
    <source>
        <dbReference type="ARBA" id="ARBA00009881"/>
    </source>
</evidence>
<keyword evidence="7" id="KW-0503">Monooxygenase</keyword>
<dbReference type="GO" id="GO:0051213">
    <property type="term" value="F:dioxygenase activity"/>
    <property type="evidence" value="ECO:0007669"/>
    <property type="project" value="UniProtKB-KW"/>
</dbReference>
<dbReference type="InterPro" id="IPR004136">
    <property type="entry name" value="NMO"/>
</dbReference>
<dbReference type="GO" id="GO:0009636">
    <property type="term" value="P:response to toxic substance"/>
    <property type="evidence" value="ECO:0007669"/>
    <property type="project" value="UniProtKB-KW"/>
</dbReference>
<dbReference type="CDD" id="cd04730">
    <property type="entry name" value="NPD_like"/>
    <property type="match status" value="1"/>
</dbReference>
<dbReference type="PANTHER" id="PTHR42747">
    <property type="entry name" value="NITRONATE MONOOXYGENASE-RELATED"/>
    <property type="match status" value="1"/>
</dbReference>